<keyword evidence="10" id="KW-1185">Reference proteome</keyword>
<dbReference type="InterPro" id="IPR011260">
    <property type="entry name" value="RNAP_asu_C"/>
</dbReference>
<dbReference type="Gene3D" id="1.10.150.20">
    <property type="entry name" value="5' to 3' exonuclease, C-terminal subdomain"/>
    <property type="match status" value="1"/>
</dbReference>
<dbReference type="GO" id="GO:0003899">
    <property type="term" value="F:DNA-directed RNA polymerase activity"/>
    <property type="evidence" value="ECO:0007669"/>
    <property type="project" value="InterPro"/>
</dbReference>
<dbReference type="Pfam" id="PF01197">
    <property type="entry name" value="Ribosomal_L31"/>
    <property type="match status" value="1"/>
</dbReference>
<dbReference type="NCBIfam" id="NF001809">
    <property type="entry name" value="PRK00528.1"/>
    <property type="match status" value="1"/>
</dbReference>
<evidence type="ECO:0000259" key="8">
    <source>
        <dbReference type="Pfam" id="PF03118"/>
    </source>
</evidence>
<dbReference type="EMBL" id="LT859958">
    <property type="protein sequence ID" value="SMX54800.1"/>
    <property type="molecule type" value="Genomic_DNA"/>
</dbReference>
<comment type="function">
    <text evidence="7">Binds the 23S rRNA.</text>
</comment>
<organism evidence="9 10">
    <name type="scientific">Candidatus Brevifilum fermentans</name>
    <dbReference type="NCBI Taxonomy" id="1986204"/>
    <lineage>
        <taxon>Bacteria</taxon>
        <taxon>Bacillati</taxon>
        <taxon>Chloroflexota</taxon>
        <taxon>Anaerolineae</taxon>
        <taxon>Anaerolineales</taxon>
        <taxon>Anaerolineaceae</taxon>
        <taxon>Candidatus Brevifilum</taxon>
    </lineage>
</organism>
<dbReference type="GO" id="GO:0003677">
    <property type="term" value="F:DNA binding"/>
    <property type="evidence" value="ECO:0007669"/>
    <property type="project" value="InterPro"/>
</dbReference>
<evidence type="ECO:0000256" key="2">
    <source>
        <dbReference type="ARBA" id="ARBA00022730"/>
    </source>
</evidence>
<dbReference type="KEGG" id="abat:CFX1CAM_1735"/>
<sequence length="159" mass="17864">MKKEIHPKYYAEATVICSSCGATWKTGSTQPEIRTEVCSNCHPFYTGQQQRILDREGQVDRFYKRLQVRQDYIDEQQAKADARVSLDRPVTDLNLGTRVEKVLAEAGLATVGDILERLEGGSQALLEISGFGRKSLIDLKKALRNFGYQIPEAAEEITI</sequence>
<evidence type="ECO:0000256" key="7">
    <source>
        <dbReference type="HAMAP-Rule" id="MF_00501"/>
    </source>
</evidence>
<evidence type="ECO:0000256" key="3">
    <source>
        <dbReference type="ARBA" id="ARBA00022884"/>
    </source>
</evidence>
<dbReference type="GO" id="GO:0005840">
    <property type="term" value="C:ribosome"/>
    <property type="evidence" value="ECO:0007669"/>
    <property type="project" value="UniProtKB-KW"/>
</dbReference>
<dbReference type="NCBIfam" id="NF000612">
    <property type="entry name" value="PRK00019.1"/>
    <property type="match status" value="1"/>
</dbReference>
<evidence type="ECO:0000256" key="6">
    <source>
        <dbReference type="ARBA" id="ARBA00035687"/>
    </source>
</evidence>
<evidence type="ECO:0000313" key="10">
    <source>
        <dbReference type="Proteomes" id="UP000195514"/>
    </source>
</evidence>
<dbReference type="GO" id="GO:1990904">
    <property type="term" value="C:ribonucleoprotein complex"/>
    <property type="evidence" value="ECO:0007669"/>
    <property type="project" value="UniProtKB-KW"/>
</dbReference>
<comment type="subunit">
    <text evidence="7">Part of the 50S ribosomal subunit.</text>
</comment>
<evidence type="ECO:0000313" key="9">
    <source>
        <dbReference type="EMBL" id="SMX54800.1"/>
    </source>
</evidence>
<proteinExistence type="inferred from homology"/>
<dbReference type="Proteomes" id="UP000195514">
    <property type="component" value="Chromosome I"/>
</dbReference>
<evidence type="ECO:0000256" key="5">
    <source>
        <dbReference type="ARBA" id="ARBA00023274"/>
    </source>
</evidence>
<dbReference type="HAMAP" id="MF_00501">
    <property type="entry name" value="Ribosomal_bL31_1"/>
    <property type="match status" value="1"/>
</dbReference>
<dbReference type="InterPro" id="IPR034704">
    <property type="entry name" value="Ribosomal_bL28/bL31-like_sf"/>
</dbReference>
<comment type="caution">
    <text evidence="7">Lacks conserved residue(s) required for the propagation of feature annotation.</text>
</comment>
<dbReference type="OrthoDB" id="9803251at2"/>
<dbReference type="PANTHER" id="PTHR33280:SF1">
    <property type="entry name" value="LARGE RIBOSOMAL SUBUNIT PROTEIN BL31C"/>
    <property type="match status" value="1"/>
</dbReference>
<accession>A0A1Y6K9U2</accession>
<dbReference type="PANTHER" id="PTHR33280">
    <property type="entry name" value="50S RIBOSOMAL PROTEIN L31, CHLOROPLASTIC"/>
    <property type="match status" value="1"/>
</dbReference>
<evidence type="ECO:0000256" key="4">
    <source>
        <dbReference type="ARBA" id="ARBA00022980"/>
    </source>
</evidence>
<evidence type="ECO:0000256" key="1">
    <source>
        <dbReference type="ARBA" id="ARBA00009296"/>
    </source>
</evidence>
<dbReference type="PROSITE" id="PS01143">
    <property type="entry name" value="RIBOSOMAL_L31"/>
    <property type="match status" value="1"/>
</dbReference>
<keyword evidence="2 7" id="KW-0699">rRNA-binding</keyword>
<protein>
    <recommendedName>
        <fullName evidence="6 7">Large ribosomal subunit protein bL31</fullName>
    </recommendedName>
</protein>
<dbReference type="InterPro" id="IPR042105">
    <property type="entry name" value="Ribosomal_bL31_sf"/>
</dbReference>
<dbReference type="AlphaFoldDB" id="A0A1Y6K9U2"/>
<feature type="domain" description="RNA polymerase alpha subunit C-terminal" evidence="8">
    <location>
        <begin position="80"/>
        <end position="144"/>
    </location>
</feature>
<keyword evidence="4 7" id="KW-0689">Ribosomal protein</keyword>
<gene>
    <name evidence="7 9" type="primary">rpmE</name>
    <name evidence="9" type="ORF">CFX1CAM_1735</name>
</gene>
<dbReference type="Gene3D" id="4.10.830.30">
    <property type="entry name" value="Ribosomal protein L31"/>
    <property type="match status" value="1"/>
</dbReference>
<dbReference type="GO" id="GO:0006412">
    <property type="term" value="P:translation"/>
    <property type="evidence" value="ECO:0007669"/>
    <property type="project" value="UniProtKB-UniRule"/>
</dbReference>
<comment type="similarity">
    <text evidence="1 7">Belongs to the bacterial ribosomal protein bL31 family. Type A subfamily.</text>
</comment>
<dbReference type="Pfam" id="PF03118">
    <property type="entry name" value="RNA_pol_A_CTD"/>
    <property type="match status" value="1"/>
</dbReference>
<keyword evidence="3 7" id="KW-0694">RNA-binding</keyword>
<dbReference type="PRINTS" id="PR01249">
    <property type="entry name" value="RIBOSOMALL31"/>
</dbReference>
<dbReference type="GO" id="GO:0019843">
    <property type="term" value="F:rRNA binding"/>
    <property type="evidence" value="ECO:0007669"/>
    <property type="project" value="UniProtKB-KW"/>
</dbReference>
<reference evidence="10" key="1">
    <citation type="submission" date="2017-05" db="EMBL/GenBank/DDBJ databases">
        <authorList>
            <person name="Kirkegaard R."/>
            <person name="Mcilroy J S."/>
        </authorList>
    </citation>
    <scope>NUCLEOTIDE SEQUENCE [LARGE SCALE GENOMIC DNA]</scope>
</reference>
<dbReference type="NCBIfam" id="TIGR00105">
    <property type="entry name" value="L31"/>
    <property type="match status" value="1"/>
</dbReference>
<dbReference type="SUPFAM" id="SSF143800">
    <property type="entry name" value="L28p-like"/>
    <property type="match status" value="1"/>
</dbReference>
<dbReference type="InterPro" id="IPR002150">
    <property type="entry name" value="Ribosomal_bL31"/>
</dbReference>
<dbReference type="GO" id="GO:0006351">
    <property type="term" value="P:DNA-templated transcription"/>
    <property type="evidence" value="ECO:0007669"/>
    <property type="project" value="InterPro"/>
</dbReference>
<dbReference type="RefSeq" id="WP_087862613.1">
    <property type="nucleotide sequence ID" value="NZ_LT859958.1"/>
</dbReference>
<dbReference type="GO" id="GO:0003735">
    <property type="term" value="F:structural constituent of ribosome"/>
    <property type="evidence" value="ECO:0007669"/>
    <property type="project" value="InterPro"/>
</dbReference>
<dbReference type="InterPro" id="IPR027491">
    <property type="entry name" value="Ribosomal_bL31_A"/>
</dbReference>
<dbReference type="SUPFAM" id="SSF47789">
    <property type="entry name" value="C-terminal domain of RNA polymerase alpha subunit"/>
    <property type="match status" value="1"/>
</dbReference>
<name>A0A1Y6K9U2_9CHLR</name>
<keyword evidence="5 7" id="KW-0687">Ribonucleoprotein</keyword>